<feature type="compositionally biased region" description="Basic residues" evidence="1">
    <location>
        <begin position="215"/>
        <end position="224"/>
    </location>
</feature>
<evidence type="ECO:0000313" key="2">
    <source>
        <dbReference type="EMBL" id="PFG57315.1"/>
    </source>
</evidence>
<protein>
    <submittedName>
        <fullName evidence="2">Uncharacterized protein</fullName>
    </submittedName>
</protein>
<gene>
    <name evidence="2" type="ORF">ATK36_0889</name>
</gene>
<keyword evidence="3" id="KW-1185">Reference proteome</keyword>
<feature type="region of interest" description="Disordered" evidence="1">
    <location>
        <begin position="1"/>
        <end position="263"/>
    </location>
</feature>
<feature type="compositionally biased region" description="Basic residues" evidence="1">
    <location>
        <begin position="160"/>
        <end position="178"/>
    </location>
</feature>
<name>A0A2A9G3J9_9PSEU</name>
<sequence>MRIDHQTSTEYLHPPPRHSSPGADWPAPQATEKPPAAGPTAPTVKNPHQRTPPRPPHPAVPPTSGRYRAAPRTRRPALGSCQRTRTRHRPPGRRHEAAAVEQLTASREAPPGRRGRQAGRRHAPLSGLGSAGSRQPRRSPRVCPAGPGDSRSGTRPTRPGLRRSPARRHPPHPRRPRDRTHTPGPRCRLPRHLGRPSAARKVPTQPRPPPDRSRRPASHPHSMGKRMGGPDPNRRTRGSNGPCVAERVSSAPRARARATGGAGLASNWAAPKRLPRSRPDCCTNRCPGQTAGSTFGTRLIALLNQHRADTTAGDRPPITRLTILPGHHT</sequence>
<evidence type="ECO:0000256" key="1">
    <source>
        <dbReference type="SAM" id="MobiDB-lite"/>
    </source>
</evidence>
<feature type="compositionally biased region" description="Low complexity" evidence="1">
    <location>
        <begin position="245"/>
        <end position="259"/>
    </location>
</feature>
<accession>A0A2A9G3J9</accession>
<evidence type="ECO:0000313" key="3">
    <source>
        <dbReference type="Proteomes" id="UP000243542"/>
    </source>
</evidence>
<reference evidence="2 3" key="1">
    <citation type="submission" date="2017-10" db="EMBL/GenBank/DDBJ databases">
        <title>Sequencing the genomes of 1000 actinobacteria strains.</title>
        <authorList>
            <person name="Klenk H.-P."/>
        </authorList>
    </citation>
    <scope>NUCLEOTIDE SEQUENCE [LARGE SCALE GENOMIC DNA]</scope>
    <source>
        <strain evidence="2 3">DSM 46092</strain>
    </source>
</reference>
<dbReference type="AlphaFoldDB" id="A0A2A9G3J9"/>
<comment type="caution">
    <text evidence="2">The sequence shown here is derived from an EMBL/GenBank/DDBJ whole genome shotgun (WGS) entry which is preliminary data.</text>
</comment>
<proteinExistence type="predicted"/>
<dbReference type="EMBL" id="PDJK01000001">
    <property type="protein sequence ID" value="PFG57315.1"/>
    <property type="molecule type" value="Genomic_DNA"/>
</dbReference>
<feature type="compositionally biased region" description="Basic residues" evidence="1">
    <location>
        <begin position="113"/>
        <end position="123"/>
    </location>
</feature>
<organism evidence="2 3">
    <name type="scientific">Amycolatopsis sulphurea</name>
    <dbReference type="NCBI Taxonomy" id="76022"/>
    <lineage>
        <taxon>Bacteria</taxon>
        <taxon>Bacillati</taxon>
        <taxon>Actinomycetota</taxon>
        <taxon>Actinomycetes</taxon>
        <taxon>Pseudonocardiales</taxon>
        <taxon>Pseudonocardiaceae</taxon>
        <taxon>Amycolatopsis</taxon>
    </lineage>
</organism>
<dbReference type="Proteomes" id="UP000243542">
    <property type="component" value="Unassembled WGS sequence"/>
</dbReference>
<feature type="compositionally biased region" description="Pro residues" evidence="1">
    <location>
        <begin position="50"/>
        <end position="61"/>
    </location>
</feature>